<reference evidence="2 3" key="1">
    <citation type="submission" date="2019-12" db="EMBL/GenBank/DDBJ databases">
        <authorList>
            <person name="Huq M.A."/>
        </authorList>
    </citation>
    <scope>NUCLEOTIDE SEQUENCE [LARGE SCALE GENOMIC DNA]</scope>
    <source>
        <strain evidence="2 3">MAH-20</strain>
    </source>
</reference>
<dbReference type="AlphaFoldDB" id="A0A6I4IW20"/>
<organism evidence="2 3">
    <name type="scientific">Sphingomonas horti</name>
    <dbReference type="NCBI Taxonomy" id="2682842"/>
    <lineage>
        <taxon>Bacteria</taxon>
        <taxon>Pseudomonadati</taxon>
        <taxon>Pseudomonadota</taxon>
        <taxon>Alphaproteobacteria</taxon>
        <taxon>Sphingomonadales</taxon>
        <taxon>Sphingomonadaceae</taxon>
        <taxon>Sphingomonas</taxon>
    </lineage>
</organism>
<evidence type="ECO:0000313" key="2">
    <source>
        <dbReference type="EMBL" id="MVO76340.1"/>
    </source>
</evidence>
<dbReference type="InterPro" id="IPR028087">
    <property type="entry name" value="Tad_N"/>
</dbReference>
<sequence length="627" mass="68275">MFATRRKSKSRPGFLQRLARDVAGNTAAIMAAALLPLAGFTGAALDTARLYVVKVRLQQSCDAGALAGRKMMTGTSLTEDNKTQAKIFFDNNFKSGWFKTSDVSFAASDTDDGQVKGTASVKVPVTLMSIFGAGPTTLTVTCEARKEIGDVDVMFVLDTTGSMVCNTSESSCTQTPIAVATPAGTRYYLQEKSDSKIKALRKAVMTFYDTLAAAADPNSRIRYGFVPYSSAANVGPLLPANYLVDSAEYQTRHVVGDSPSGSITTNTYNKTDKATCLAREGRSVAYPQYPATKSWMSDWQSVTSGSDKPGICTIKTQAQIPVWRYEPWTLDVSQYKTGASVLDPTRIDGTTSAWDGCVVERNTVGSATFTQGNLPPDLDIDLPPTNNATKWRPAWIDATYDRPDAAADDSTSDYWPSSSSVFRSRNVAELLKSGYYVCPKRAQRLAEMTRTQVSNYVNASDFRAIGGTYHDAGMIWGARFISPTGMFAADTDCRANRTCGRHIILMTDGAMAPNHCIYGYQGFERLEGRVMGYKPVGTCTRYNDQTYVTGLPGTLVDRHNERLQAICTQAKNKGITIWVVAYAQALTDDMRDCASSSDTAIYAPTDQKLEDAFKQIAGKIAELRISK</sequence>
<feature type="domain" description="Putative Flp pilus-assembly TadG-like N-terminal" evidence="1">
    <location>
        <begin position="24"/>
        <end position="68"/>
    </location>
</feature>
<dbReference type="SUPFAM" id="SSF53300">
    <property type="entry name" value="vWA-like"/>
    <property type="match status" value="1"/>
</dbReference>
<evidence type="ECO:0000259" key="1">
    <source>
        <dbReference type="Pfam" id="PF13400"/>
    </source>
</evidence>
<dbReference type="Proteomes" id="UP000441389">
    <property type="component" value="Unassembled WGS sequence"/>
</dbReference>
<dbReference type="Gene3D" id="3.40.50.410">
    <property type="entry name" value="von Willebrand factor, type A domain"/>
    <property type="match status" value="2"/>
</dbReference>
<dbReference type="RefSeq" id="WP_157024943.1">
    <property type="nucleotide sequence ID" value="NZ_WQMS01000001.1"/>
</dbReference>
<dbReference type="Pfam" id="PF13400">
    <property type="entry name" value="Tad"/>
    <property type="match status" value="1"/>
</dbReference>
<dbReference type="InterPro" id="IPR036465">
    <property type="entry name" value="vWFA_dom_sf"/>
</dbReference>
<gene>
    <name evidence="2" type="ORF">GON01_00085</name>
</gene>
<keyword evidence="3" id="KW-1185">Reference proteome</keyword>
<protein>
    <recommendedName>
        <fullName evidence="1">Putative Flp pilus-assembly TadG-like N-terminal domain-containing protein</fullName>
    </recommendedName>
</protein>
<comment type="caution">
    <text evidence="2">The sequence shown here is derived from an EMBL/GenBank/DDBJ whole genome shotgun (WGS) entry which is preliminary data.</text>
</comment>
<evidence type="ECO:0000313" key="3">
    <source>
        <dbReference type="Proteomes" id="UP000441389"/>
    </source>
</evidence>
<name>A0A6I4IW20_9SPHN</name>
<proteinExistence type="predicted"/>
<dbReference type="EMBL" id="WQMS01000001">
    <property type="protein sequence ID" value="MVO76340.1"/>
    <property type="molecule type" value="Genomic_DNA"/>
</dbReference>
<accession>A0A6I4IW20</accession>